<evidence type="ECO:0000256" key="1">
    <source>
        <dbReference type="SAM" id="SignalP"/>
    </source>
</evidence>
<accession>A0A0S2HXP3</accession>
<dbReference type="EMBL" id="CP013118">
    <property type="protein sequence ID" value="ALO14823.1"/>
    <property type="molecule type" value="Genomic_DNA"/>
</dbReference>
<dbReference type="PROSITE" id="PS51257">
    <property type="entry name" value="PROKAR_LIPOPROTEIN"/>
    <property type="match status" value="1"/>
</dbReference>
<name>A0A0S2HXP3_9BACT</name>
<dbReference type="KEGG" id="blq:L21SP5_01164"/>
<feature type="chain" id="PRO_5006599222" evidence="1">
    <location>
        <begin position="19"/>
        <end position="245"/>
    </location>
</feature>
<evidence type="ECO:0000313" key="3">
    <source>
        <dbReference type="Proteomes" id="UP000064893"/>
    </source>
</evidence>
<proteinExistence type="predicted"/>
<gene>
    <name evidence="2" type="ORF">L21SP5_01164</name>
</gene>
<keyword evidence="3" id="KW-1185">Reference proteome</keyword>
<keyword evidence="1" id="KW-0732">Signal</keyword>
<protein>
    <submittedName>
        <fullName evidence="2">Uncharacterized protein</fullName>
    </submittedName>
</protein>
<dbReference type="OrthoDB" id="795425at2"/>
<dbReference type="AlphaFoldDB" id="A0A0S2HXP3"/>
<dbReference type="Proteomes" id="UP000064893">
    <property type="component" value="Chromosome"/>
</dbReference>
<sequence precursor="true">MRITLLSILIALIACSCAIPEDIVRIESTENNIDWLMGKQVVTKNKDSLTIALKYEQDKGAYIFFDTEILNHSSEKVTVSSKNYSIIEINDTSTYQQWIGATDPEEMLLKKDIDISRSIAAQKNAATTSLIIGTALLATDIAMTVSDKDTPQKAAARAATADASYITTSAVHNANVRKENLGYRERAFWAKDVLRKTTLYPGESIRGYVIFPKKNLFDSFEVEIKVGEKSFNFGYNQHRIPANNY</sequence>
<dbReference type="RefSeq" id="WP_057952338.1">
    <property type="nucleotide sequence ID" value="NZ_CP013118.1"/>
</dbReference>
<organism evidence="2 3">
    <name type="scientific">Salinivirga cyanobacteriivorans</name>
    <dbReference type="NCBI Taxonomy" id="1307839"/>
    <lineage>
        <taxon>Bacteria</taxon>
        <taxon>Pseudomonadati</taxon>
        <taxon>Bacteroidota</taxon>
        <taxon>Bacteroidia</taxon>
        <taxon>Bacteroidales</taxon>
        <taxon>Salinivirgaceae</taxon>
        <taxon>Salinivirga</taxon>
    </lineage>
</organism>
<reference evidence="2 3" key="1">
    <citation type="submission" date="2015-11" db="EMBL/GenBank/DDBJ databases">
        <title>Description and complete genome sequence of a novel strain predominating in hypersaline microbial mats and representing a new family of the Bacteriodetes phylum.</title>
        <authorList>
            <person name="Spring S."/>
            <person name="Bunk B."/>
            <person name="Sproer C."/>
            <person name="Klenk H.-P."/>
        </authorList>
    </citation>
    <scope>NUCLEOTIDE SEQUENCE [LARGE SCALE GENOMIC DNA]</scope>
    <source>
        <strain evidence="2 3">L21-Spi-D4</strain>
    </source>
</reference>
<feature type="signal peptide" evidence="1">
    <location>
        <begin position="1"/>
        <end position="18"/>
    </location>
</feature>
<evidence type="ECO:0000313" key="2">
    <source>
        <dbReference type="EMBL" id="ALO14823.1"/>
    </source>
</evidence>